<gene>
    <name evidence="3" type="ORF">Poli38472_013950</name>
</gene>
<dbReference type="Pfam" id="PF12796">
    <property type="entry name" value="Ank_2"/>
    <property type="match status" value="1"/>
</dbReference>
<organism evidence="3 4">
    <name type="scientific">Pythium oligandrum</name>
    <name type="common">Mycoparasitic fungus</name>
    <dbReference type="NCBI Taxonomy" id="41045"/>
    <lineage>
        <taxon>Eukaryota</taxon>
        <taxon>Sar</taxon>
        <taxon>Stramenopiles</taxon>
        <taxon>Oomycota</taxon>
        <taxon>Peronosporomycetes</taxon>
        <taxon>Pythiales</taxon>
        <taxon>Pythiaceae</taxon>
        <taxon>Pythium</taxon>
    </lineage>
</organism>
<reference evidence="3" key="1">
    <citation type="submission" date="2019-03" db="EMBL/GenBank/DDBJ databases">
        <title>Long read genome sequence of the mycoparasitic Pythium oligandrum ATCC 38472 isolated from sugarbeet rhizosphere.</title>
        <authorList>
            <person name="Gaulin E."/>
        </authorList>
    </citation>
    <scope>NUCLEOTIDE SEQUENCE</scope>
    <source>
        <strain evidence="3">ATCC 38472_TT</strain>
    </source>
</reference>
<evidence type="ECO:0000313" key="4">
    <source>
        <dbReference type="Proteomes" id="UP000794436"/>
    </source>
</evidence>
<keyword evidence="4" id="KW-1185">Reference proteome</keyword>
<evidence type="ECO:0000256" key="1">
    <source>
        <dbReference type="PROSITE-ProRule" id="PRU00023"/>
    </source>
</evidence>
<dbReference type="PANTHER" id="PTHR24183">
    <property type="entry name" value="FIBRONECTIN TYPE 3 AND ANKYRIN REPEAT DOMAINS PROTEIN 1"/>
    <property type="match status" value="1"/>
</dbReference>
<feature type="compositionally biased region" description="Basic residues" evidence="2">
    <location>
        <begin position="179"/>
        <end position="188"/>
    </location>
</feature>
<dbReference type="PROSITE" id="PS50088">
    <property type="entry name" value="ANK_REPEAT"/>
    <property type="match status" value="1"/>
</dbReference>
<keyword evidence="1" id="KW-0040">ANK repeat</keyword>
<feature type="repeat" description="ANK" evidence="1">
    <location>
        <begin position="112"/>
        <end position="144"/>
    </location>
</feature>
<comment type="caution">
    <text evidence="3">The sequence shown here is derived from an EMBL/GenBank/DDBJ whole genome shotgun (WGS) entry which is preliminary data.</text>
</comment>
<dbReference type="EMBL" id="SPLM01000149">
    <property type="protein sequence ID" value="TMW55188.1"/>
    <property type="molecule type" value="Genomic_DNA"/>
</dbReference>
<dbReference type="Proteomes" id="UP000794436">
    <property type="component" value="Unassembled WGS sequence"/>
</dbReference>
<dbReference type="InterPro" id="IPR036770">
    <property type="entry name" value="Ankyrin_rpt-contain_sf"/>
</dbReference>
<evidence type="ECO:0000313" key="3">
    <source>
        <dbReference type="EMBL" id="TMW55188.1"/>
    </source>
</evidence>
<sequence>MEASDGQTPDDHGIAFKIQCQSDKELLFRDNKRLHARSLRHWERKLIADKTRARAMRISRLKEENQSQLESISLGQQGYNVKSIRQAAIQGDIVRLQELLDAGFSGDASSAMGLTPLLGASQNGCLDAVKLLLQYDADVNHHHVKSGRTALMEAAARDNSDIVRELLRRHWFDEPNTIPKHHNRRSKRTQTTVPPTRGPPSLHSLPEDLQKEWEELQQLIKFKCSELKRLQTDEIPDVENGISRRRDGQSLATLAICVVEAEYLPFRDPRSKEPVRGTHGISYPFCSV</sequence>
<feature type="region of interest" description="Disordered" evidence="2">
    <location>
        <begin position="175"/>
        <end position="203"/>
    </location>
</feature>
<proteinExistence type="predicted"/>
<protein>
    <submittedName>
        <fullName evidence="3">Uncharacterized protein</fullName>
    </submittedName>
</protein>
<dbReference type="AlphaFoldDB" id="A0A8K1C2E1"/>
<accession>A0A8K1C2E1</accession>
<dbReference type="Gene3D" id="1.25.40.20">
    <property type="entry name" value="Ankyrin repeat-containing domain"/>
    <property type="match status" value="1"/>
</dbReference>
<dbReference type="OrthoDB" id="124134at2759"/>
<dbReference type="PROSITE" id="PS50297">
    <property type="entry name" value="ANK_REP_REGION"/>
    <property type="match status" value="1"/>
</dbReference>
<dbReference type="SUPFAM" id="SSF48403">
    <property type="entry name" value="Ankyrin repeat"/>
    <property type="match status" value="1"/>
</dbReference>
<dbReference type="PANTHER" id="PTHR24183:SF1">
    <property type="entry name" value="FIBRONECTIN TYPE 3 AND ANKYRIN REPEAT DOMAINS PROTEIN 1"/>
    <property type="match status" value="1"/>
</dbReference>
<evidence type="ECO:0000256" key="2">
    <source>
        <dbReference type="SAM" id="MobiDB-lite"/>
    </source>
</evidence>
<dbReference type="SMART" id="SM00248">
    <property type="entry name" value="ANK"/>
    <property type="match status" value="2"/>
</dbReference>
<dbReference type="InterPro" id="IPR002110">
    <property type="entry name" value="Ankyrin_rpt"/>
</dbReference>
<dbReference type="GO" id="GO:0005634">
    <property type="term" value="C:nucleus"/>
    <property type="evidence" value="ECO:0007669"/>
    <property type="project" value="TreeGrafter"/>
</dbReference>
<name>A0A8K1C2E1_PYTOL</name>